<proteinExistence type="predicted"/>
<keyword evidence="1" id="KW-1185">Reference proteome</keyword>
<evidence type="ECO:0000313" key="2">
    <source>
        <dbReference type="WBParaSite" id="ALUE_0002037901-mRNA-1"/>
    </source>
</evidence>
<reference evidence="2" key="1">
    <citation type="submission" date="2017-02" db="UniProtKB">
        <authorList>
            <consortium name="WormBaseParasite"/>
        </authorList>
    </citation>
    <scope>IDENTIFICATION</scope>
</reference>
<dbReference type="WBParaSite" id="ALUE_0002037901-mRNA-1">
    <property type="protein sequence ID" value="ALUE_0002037901-mRNA-1"/>
    <property type="gene ID" value="ALUE_0002037901"/>
</dbReference>
<evidence type="ECO:0000313" key="1">
    <source>
        <dbReference type="Proteomes" id="UP000036681"/>
    </source>
</evidence>
<accession>A0A0M3INQ1</accession>
<sequence length="106" mass="11842">MKISVNINPLIVMLSRRKTPGPYGIHKAECLIGFAEKINEKMSPADGSLSHLERIKLCSDRELFFINSETIARNLHERGFEGEAELRDIAHSDLTAGVYEGSLSKK</sequence>
<protein>
    <submittedName>
        <fullName evidence="2">UPF0246 protein</fullName>
    </submittedName>
</protein>
<dbReference type="AlphaFoldDB" id="A0A0M3INQ1"/>
<organism evidence="1 2">
    <name type="scientific">Ascaris lumbricoides</name>
    <name type="common">Giant roundworm</name>
    <dbReference type="NCBI Taxonomy" id="6252"/>
    <lineage>
        <taxon>Eukaryota</taxon>
        <taxon>Metazoa</taxon>
        <taxon>Ecdysozoa</taxon>
        <taxon>Nematoda</taxon>
        <taxon>Chromadorea</taxon>
        <taxon>Rhabditida</taxon>
        <taxon>Spirurina</taxon>
        <taxon>Ascaridomorpha</taxon>
        <taxon>Ascaridoidea</taxon>
        <taxon>Ascarididae</taxon>
        <taxon>Ascaris</taxon>
    </lineage>
</organism>
<name>A0A0M3INQ1_ASCLU</name>
<dbReference type="Proteomes" id="UP000036681">
    <property type="component" value="Unplaced"/>
</dbReference>